<accession>A0A840Q975</accession>
<dbReference type="Proteomes" id="UP000584374">
    <property type="component" value="Unassembled WGS sequence"/>
</dbReference>
<reference evidence="2 3" key="1">
    <citation type="submission" date="2020-08" db="EMBL/GenBank/DDBJ databases">
        <title>Sequencing the genomes of 1000 actinobacteria strains.</title>
        <authorList>
            <person name="Klenk H.-P."/>
        </authorList>
    </citation>
    <scope>NUCLEOTIDE SEQUENCE [LARGE SCALE GENOMIC DNA]</scope>
    <source>
        <strain evidence="2 3">DSM 45584</strain>
    </source>
</reference>
<feature type="domain" description="NAD(P)-binding" evidence="1">
    <location>
        <begin position="7"/>
        <end position="94"/>
    </location>
</feature>
<keyword evidence="3" id="KW-1185">Reference proteome</keyword>
<dbReference type="SUPFAM" id="SSF51735">
    <property type="entry name" value="NAD(P)-binding Rossmann-fold domains"/>
    <property type="match status" value="1"/>
</dbReference>
<sequence>MRVLLTGATGYIGSAVLDALVGAGHDVQALVRDVGKAEAIEAPGVTPVVGDLQDVDHLGALASVAEGVVHTASPGDETSARVDHGVVDAVVGALADSGKPFVYTAGLWDYGPGQEITEATSFSPPLLTSWRPEVTARVLDARGVRSVVVAPGLAFGRQERLLHLVTGAPCTDDGDPALVTIGAGSQHWSPVHVDDLADLYVRALEQGEAGSTFIGVDGTQPTVGDLAAVASRARGLEGRVATETPEETHERLGVLAEPLLMDQRASGARARQLLGWSPQQLDLTAHVAATTAVADN</sequence>
<dbReference type="Pfam" id="PF13460">
    <property type="entry name" value="NAD_binding_10"/>
    <property type="match status" value="1"/>
</dbReference>
<dbReference type="PANTHER" id="PTHR48079">
    <property type="entry name" value="PROTEIN YEEZ"/>
    <property type="match status" value="1"/>
</dbReference>
<dbReference type="EMBL" id="JACHIW010000001">
    <property type="protein sequence ID" value="MBB5157314.1"/>
    <property type="molecule type" value="Genomic_DNA"/>
</dbReference>
<dbReference type="RefSeq" id="WP_184728284.1">
    <property type="nucleotide sequence ID" value="NZ_JACHIW010000001.1"/>
</dbReference>
<evidence type="ECO:0000313" key="3">
    <source>
        <dbReference type="Proteomes" id="UP000584374"/>
    </source>
</evidence>
<dbReference type="PANTHER" id="PTHR48079:SF6">
    <property type="entry name" value="NAD(P)-BINDING DOMAIN-CONTAINING PROTEIN-RELATED"/>
    <property type="match status" value="1"/>
</dbReference>
<evidence type="ECO:0000313" key="2">
    <source>
        <dbReference type="EMBL" id="MBB5157314.1"/>
    </source>
</evidence>
<dbReference type="GO" id="GO:0005737">
    <property type="term" value="C:cytoplasm"/>
    <property type="evidence" value="ECO:0007669"/>
    <property type="project" value="TreeGrafter"/>
</dbReference>
<dbReference type="InterPro" id="IPR016040">
    <property type="entry name" value="NAD(P)-bd_dom"/>
</dbReference>
<dbReference type="InterPro" id="IPR051783">
    <property type="entry name" value="NAD(P)-dependent_oxidoreduct"/>
</dbReference>
<protein>
    <submittedName>
        <fullName evidence="2">Nucleoside-diphosphate-sugar epimerase</fullName>
    </submittedName>
</protein>
<name>A0A840Q975_9PSEU</name>
<dbReference type="Gene3D" id="3.40.50.720">
    <property type="entry name" value="NAD(P)-binding Rossmann-like Domain"/>
    <property type="match status" value="1"/>
</dbReference>
<dbReference type="InterPro" id="IPR036291">
    <property type="entry name" value="NAD(P)-bd_dom_sf"/>
</dbReference>
<comment type="caution">
    <text evidence="2">The sequence shown here is derived from an EMBL/GenBank/DDBJ whole genome shotgun (WGS) entry which is preliminary data.</text>
</comment>
<dbReference type="GO" id="GO:0004029">
    <property type="term" value="F:aldehyde dehydrogenase (NAD+) activity"/>
    <property type="evidence" value="ECO:0007669"/>
    <property type="project" value="TreeGrafter"/>
</dbReference>
<organism evidence="2 3">
    <name type="scientific">Saccharopolyspora phatthalungensis</name>
    <dbReference type="NCBI Taxonomy" id="664693"/>
    <lineage>
        <taxon>Bacteria</taxon>
        <taxon>Bacillati</taxon>
        <taxon>Actinomycetota</taxon>
        <taxon>Actinomycetes</taxon>
        <taxon>Pseudonocardiales</taxon>
        <taxon>Pseudonocardiaceae</taxon>
        <taxon>Saccharopolyspora</taxon>
    </lineage>
</organism>
<dbReference type="AlphaFoldDB" id="A0A840Q975"/>
<gene>
    <name evidence="2" type="ORF">BJ970_004848</name>
</gene>
<proteinExistence type="predicted"/>
<evidence type="ECO:0000259" key="1">
    <source>
        <dbReference type="Pfam" id="PF13460"/>
    </source>
</evidence>